<dbReference type="InterPro" id="IPR050309">
    <property type="entry name" value="Type-B_Carboxylest/Lipase"/>
</dbReference>
<gene>
    <name evidence="5" type="ORF">FB45DRAFT_993195</name>
</gene>
<sequence>MASIPVRPTSALGSLAWNFPIPLKISEGCRTSGTRSFKLLAQRTDIRLLPDGNFTGLTNTSNGLIYFRGIPFADPPVGALRWQAPNSPPTKNLGHLTTTDFGPACIDTTQTNSGATTSEDCLYGNVYLPIGTTADAGLPVLVYFYGGGFESGRTNKYPPENLVLASKSPFIMATFGYRLGQFGFLAGSVVHDNGVPNVGLLDQKAALQWVQKYIANFGGDPGAVTIWGQSAGAASVVYHLIANAGNANPPFSQAIGDSPPILYLPNYNDAFSENLFSTFAANAGCGTTKVRNTTAAIMQCLRAATVKTIATAGSQTLQNFPTELYPFGPVFDGAYIQQRPVEALLSGNFAQVPVLFGSNTDEGANWSAKLADPANTSSPTATETTVNNFLTGQYPTLSSASFQEAIDQYYPLSDYNGSFSLQGQQMYGEMRFICSAVLASNAFANSNQLAYQYHWDNPTLGSTHSDELVVFFNQTIVFDSPDQTLALAMRDYWTSFITSGTPTSDATGAPTWPTVDGENTEHGVRLLLQPGNIAVEAVSDDLSQRCTFWHDLAGQLFT</sequence>
<evidence type="ECO:0000313" key="6">
    <source>
        <dbReference type="Proteomes" id="UP001221142"/>
    </source>
</evidence>
<dbReference type="InterPro" id="IPR029058">
    <property type="entry name" value="AB_hydrolase_fold"/>
</dbReference>
<evidence type="ECO:0000256" key="3">
    <source>
        <dbReference type="RuleBase" id="RU361235"/>
    </source>
</evidence>
<proteinExistence type="inferred from homology"/>
<dbReference type="PANTHER" id="PTHR11559">
    <property type="entry name" value="CARBOXYLESTERASE"/>
    <property type="match status" value="1"/>
</dbReference>
<comment type="similarity">
    <text evidence="1 3">Belongs to the type-B carboxylesterase/lipase family.</text>
</comment>
<organism evidence="5 6">
    <name type="scientific">Roridomyces roridus</name>
    <dbReference type="NCBI Taxonomy" id="1738132"/>
    <lineage>
        <taxon>Eukaryota</taxon>
        <taxon>Fungi</taxon>
        <taxon>Dikarya</taxon>
        <taxon>Basidiomycota</taxon>
        <taxon>Agaricomycotina</taxon>
        <taxon>Agaricomycetes</taxon>
        <taxon>Agaricomycetidae</taxon>
        <taxon>Agaricales</taxon>
        <taxon>Marasmiineae</taxon>
        <taxon>Mycenaceae</taxon>
        <taxon>Roridomyces</taxon>
    </lineage>
</organism>
<dbReference type="SUPFAM" id="SSF53474">
    <property type="entry name" value="alpha/beta-Hydrolases"/>
    <property type="match status" value="1"/>
</dbReference>
<feature type="domain" description="Carboxylesterase type B" evidence="4">
    <location>
        <begin position="52"/>
        <end position="522"/>
    </location>
</feature>
<reference evidence="5" key="1">
    <citation type="submission" date="2023-03" db="EMBL/GenBank/DDBJ databases">
        <title>Massive genome expansion in bonnet fungi (Mycena s.s.) driven by repeated elements and novel gene families across ecological guilds.</title>
        <authorList>
            <consortium name="Lawrence Berkeley National Laboratory"/>
            <person name="Harder C.B."/>
            <person name="Miyauchi S."/>
            <person name="Viragh M."/>
            <person name="Kuo A."/>
            <person name="Thoen E."/>
            <person name="Andreopoulos B."/>
            <person name="Lu D."/>
            <person name="Skrede I."/>
            <person name="Drula E."/>
            <person name="Henrissat B."/>
            <person name="Morin E."/>
            <person name="Kohler A."/>
            <person name="Barry K."/>
            <person name="LaButti K."/>
            <person name="Morin E."/>
            <person name="Salamov A."/>
            <person name="Lipzen A."/>
            <person name="Mereny Z."/>
            <person name="Hegedus B."/>
            <person name="Baldrian P."/>
            <person name="Stursova M."/>
            <person name="Weitz H."/>
            <person name="Taylor A."/>
            <person name="Grigoriev I.V."/>
            <person name="Nagy L.G."/>
            <person name="Martin F."/>
            <person name="Kauserud H."/>
        </authorList>
    </citation>
    <scope>NUCLEOTIDE SEQUENCE</scope>
    <source>
        <strain evidence="5">9284</strain>
    </source>
</reference>
<dbReference type="Pfam" id="PF00135">
    <property type="entry name" value="COesterase"/>
    <property type="match status" value="1"/>
</dbReference>
<evidence type="ECO:0000259" key="4">
    <source>
        <dbReference type="Pfam" id="PF00135"/>
    </source>
</evidence>
<evidence type="ECO:0000313" key="5">
    <source>
        <dbReference type="EMBL" id="KAJ7612122.1"/>
    </source>
</evidence>
<accession>A0AAD7B6K8</accession>
<dbReference type="AlphaFoldDB" id="A0AAD7B6K8"/>
<name>A0AAD7B6K8_9AGAR</name>
<dbReference type="Proteomes" id="UP001221142">
    <property type="component" value="Unassembled WGS sequence"/>
</dbReference>
<dbReference type="EMBL" id="JARKIF010000031">
    <property type="protein sequence ID" value="KAJ7612122.1"/>
    <property type="molecule type" value="Genomic_DNA"/>
</dbReference>
<keyword evidence="6" id="KW-1185">Reference proteome</keyword>
<evidence type="ECO:0000256" key="1">
    <source>
        <dbReference type="ARBA" id="ARBA00005964"/>
    </source>
</evidence>
<comment type="caution">
    <text evidence="5">The sequence shown here is derived from an EMBL/GenBank/DDBJ whole genome shotgun (WGS) entry which is preliminary data.</text>
</comment>
<dbReference type="EC" id="3.1.1.-" evidence="3"/>
<dbReference type="GO" id="GO:0016787">
    <property type="term" value="F:hydrolase activity"/>
    <property type="evidence" value="ECO:0007669"/>
    <property type="project" value="UniProtKB-KW"/>
</dbReference>
<dbReference type="InterPro" id="IPR002018">
    <property type="entry name" value="CarbesteraseB"/>
</dbReference>
<dbReference type="PROSITE" id="PS00122">
    <property type="entry name" value="CARBOXYLESTERASE_B_1"/>
    <property type="match status" value="1"/>
</dbReference>
<dbReference type="InterPro" id="IPR019826">
    <property type="entry name" value="Carboxylesterase_B_AS"/>
</dbReference>
<protein>
    <recommendedName>
        <fullName evidence="3">Carboxylic ester hydrolase</fullName>
        <ecNumber evidence="3">3.1.1.-</ecNumber>
    </recommendedName>
</protein>
<evidence type="ECO:0000256" key="2">
    <source>
        <dbReference type="ARBA" id="ARBA00022801"/>
    </source>
</evidence>
<keyword evidence="2 3" id="KW-0378">Hydrolase</keyword>
<dbReference type="Gene3D" id="3.40.50.1820">
    <property type="entry name" value="alpha/beta hydrolase"/>
    <property type="match status" value="1"/>
</dbReference>